<accession>A0A931F786</accession>
<dbReference type="Pfam" id="PF02768">
    <property type="entry name" value="DNA_pol3_beta_3"/>
    <property type="match status" value="1"/>
</dbReference>
<dbReference type="InterPro" id="IPR022634">
    <property type="entry name" value="DNA_polIII_beta_N"/>
</dbReference>
<dbReference type="RefSeq" id="WP_270454702.1">
    <property type="nucleotide sequence ID" value="NZ_JADPIE010000007.1"/>
</dbReference>
<dbReference type="EMBL" id="JADPIE010000007">
    <property type="protein sequence ID" value="MBF8437695.1"/>
    <property type="molecule type" value="Genomic_DNA"/>
</dbReference>
<dbReference type="SUPFAM" id="SSF55979">
    <property type="entry name" value="DNA clamp"/>
    <property type="match status" value="3"/>
</dbReference>
<evidence type="ECO:0000256" key="1">
    <source>
        <dbReference type="ARBA" id="ARBA00004496"/>
    </source>
</evidence>
<comment type="subunit">
    <text evidence="10">Forms a ring-shaped head-to-tail homodimer around DNA.</text>
</comment>
<reference evidence="14" key="1">
    <citation type="submission" date="2020-11" db="EMBL/GenBank/DDBJ databases">
        <title>Halonatronomonas betainensis gen. nov., sp. nov. a novel haloalkaliphilic representative of the family Halanaerobiacae capable of betaine degradation.</title>
        <authorList>
            <person name="Boltyanskaya Y."/>
            <person name="Kevbrin V."/>
            <person name="Detkova E."/>
            <person name="Grouzdev D.S."/>
            <person name="Koziaeva V."/>
            <person name="Zhilina T."/>
        </authorList>
    </citation>
    <scope>NUCLEOTIDE SEQUENCE</scope>
    <source>
        <strain evidence="14">Z-7014</strain>
    </source>
</reference>
<dbReference type="SMART" id="SM00480">
    <property type="entry name" value="POL3Bc"/>
    <property type="match status" value="1"/>
</dbReference>
<dbReference type="CDD" id="cd00140">
    <property type="entry name" value="beta_clamp"/>
    <property type="match status" value="1"/>
</dbReference>
<evidence type="ECO:0000313" key="15">
    <source>
        <dbReference type="Proteomes" id="UP000621436"/>
    </source>
</evidence>
<dbReference type="InterPro" id="IPR001001">
    <property type="entry name" value="DNA_polIII_beta"/>
</dbReference>
<dbReference type="GO" id="GO:0005737">
    <property type="term" value="C:cytoplasm"/>
    <property type="evidence" value="ECO:0007669"/>
    <property type="project" value="UniProtKB-SubCell"/>
</dbReference>
<keyword evidence="5 10" id="KW-0808">Transferase</keyword>
<feature type="domain" description="DNA polymerase III beta sliding clamp central" evidence="12">
    <location>
        <begin position="131"/>
        <end position="246"/>
    </location>
</feature>
<dbReference type="Gene3D" id="3.10.150.10">
    <property type="entry name" value="DNA Polymerase III, subunit A, domain 2"/>
    <property type="match status" value="1"/>
</dbReference>
<dbReference type="GO" id="GO:0006271">
    <property type="term" value="P:DNA strand elongation involved in DNA replication"/>
    <property type="evidence" value="ECO:0007669"/>
    <property type="project" value="TreeGrafter"/>
</dbReference>
<dbReference type="PIRSF" id="PIRSF000804">
    <property type="entry name" value="DNA_pol_III_b"/>
    <property type="match status" value="1"/>
</dbReference>
<evidence type="ECO:0000256" key="6">
    <source>
        <dbReference type="ARBA" id="ARBA00022695"/>
    </source>
</evidence>
<dbReference type="Gene3D" id="3.70.10.10">
    <property type="match status" value="1"/>
</dbReference>
<keyword evidence="4 10" id="KW-0963">Cytoplasm</keyword>
<evidence type="ECO:0000256" key="5">
    <source>
        <dbReference type="ARBA" id="ARBA00022679"/>
    </source>
</evidence>
<keyword evidence="8 10" id="KW-0239">DNA-directed DNA polymerase</keyword>
<name>A0A931F786_9FIRM</name>
<evidence type="ECO:0000256" key="4">
    <source>
        <dbReference type="ARBA" id="ARBA00022490"/>
    </source>
</evidence>
<dbReference type="GO" id="GO:0009360">
    <property type="term" value="C:DNA polymerase III complex"/>
    <property type="evidence" value="ECO:0007669"/>
    <property type="project" value="InterPro"/>
</dbReference>
<comment type="function">
    <text evidence="10">Confers DNA tethering and processivity to DNA polymerases and other proteins. Acts as a clamp, forming a ring around DNA (a reaction catalyzed by the clamp-loading complex) which diffuses in an ATP-independent manner freely and bidirectionally along dsDNA. Initially characterized for its ability to contact the catalytic subunit of DNA polymerase III (Pol III), a complex, multichain enzyme responsible for most of the replicative synthesis in bacteria; Pol III exhibits 3'-5' exonuclease proofreading activity. The beta chain is required for initiation of replication as well as for processivity of DNA replication.</text>
</comment>
<evidence type="ECO:0000256" key="3">
    <source>
        <dbReference type="ARBA" id="ARBA00021035"/>
    </source>
</evidence>
<organism evidence="14 15">
    <name type="scientific">Halonatronomonas betaini</name>
    <dbReference type="NCBI Taxonomy" id="2778430"/>
    <lineage>
        <taxon>Bacteria</taxon>
        <taxon>Bacillati</taxon>
        <taxon>Bacillota</taxon>
        <taxon>Clostridia</taxon>
        <taxon>Halanaerobiales</taxon>
        <taxon>Halarsenatibacteraceae</taxon>
        <taxon>Halonatronomonas</taxon>
    </lineage>
</organism>
<comment type="similarity">
    <text evidence="2 10">Belongs to the beta sliding clamp family.</text>
</comment>
<gene>
    <name evidence="14" type="primary">dnaN</name>
    <name evidence="14" type="ORF">I0Q91_11425</name>
</gene>
<dbReference type="Pfam" id="PF02767">
    <property type="entry name" value="DNA_pol3_beta_2"/>
    <property type="match status" value="1"/>
</dbReference>
<evidence type="ECO:0000256" key="7">
    <source>
        <dbReference type="ARBA" id="ARBA00022705"/>
    </source>
</evidence>
<dbReference type="NCBIfam" id="TIGR00663">
    <property type="entry name" value="dnan"/>
    <property type="match status" value="1"/>
</dbReference>
<dbReference type="AlphaFoldDB" id="A0A931F786"/>
<comment type="subcellular location">
    <subcellularLocation>
        <location evidence="1 10">Cytoplasm</location>
    </subcellularLocation>
</comment>
<dbReference type="GO" id="GO:0003677">
    <property type="term" value="F:DNA binding"/>
    <property type="evidence" value="ECO:0007669"/>
    <property type="project" value="UniProtKB-UniRule"/>
</dbReference>
<dbReference type="Pfam" id="PF00712">
    <property type="entry name" value="DNA_pol3_beta"/>
    <property type="match status" value="1"/>
</dbReference>
<evidence type="ECO:0000259" key="11">
    <source>
        <dbReference type="Pfam" id="PF00712"/>
    </source>
</evidence>
<evidence type="ECO:0000313" key="14">
    <source>
        <dbReference type="EMBL" id="MBF8437695.1"/>
    </source>
</evidence>
<keyword evidence="9" id="KW-0238">DNA-binding</keyword>
<evidence type="ECO:0000259" key="13">
    <source>
        <dbReference type="Pfam" id="PF02768"/>
    </source>
</evidence>
<protein>
    <recommendedName>
        <fullName evidence="3 10">Beta sliding clamp</fullName>
    </recommendedName>
</protein>
<evidence type="ECO:0000256" key="2">
    <source>
        <dbReference type="ARBA" id="ARBA00010752"/>
    </source>
</evidence>
<dbReference type="PANTHER" id="PTHR30478:SF0">
    <property type="entry name" value="BETA SLIDING CLAMP"/>
    <property type="match status" value="1"/>
</dbReference>
<proteinExistence type="inferred from homology"/>
<feature type="domain" description="DNA polymerase III beta sliding clamp C-terminal" evidence="13">
    <location>
        <begin position="249"/>
        <end position="368"/>
    </location>
</feature>
<evidence type="ECO:0000256" key="10">
    <source>
        <dbReference type="PIRNR" id="PIRNR000804"/>
    </source>
</evidence>
<comment type="caution">
    <text evidence="14">The sequence shown here is derived from an EMBL/GenBank/DDBJ whole genome shotgun (WGS) entry which is preliminary data.</text>
</comment>
<dbReference type="InterPro" id="IPR022635">
    <property type="entry name" value="DNA_polIII_beta_C"/>
</dbReference>
<evidence type="ECO:0000256" key="8">
    <source>
        <dbReference type="ARBA" id="ARBA00022932"/>
    </source>
</evidence>
<dbReference type="InterPro" id="IPR022637">
    <property type="entry name" value="DNA_polIII_beta_cen"/>
</dbReference>
<dbReference type="GO" id="GO:0008408">
    <property type="term" value="F:3'-5' exonuclease activity"/>
    <property type="evidence" value="ECO:0007669"/>
    <property type="project" value="InterPro"/>
</dbReference>
<dbReference type="GO" id="GO:0003887">
    <property type="term" value="F:DNA-directed DNA polymerase activity"/>
    <property type="evidence" value="ECO:0007669"/>
    <property type="project" value="UniProtKB-UniRule"/>
</dbReference>
<keyword evidence="6 10" id="KW-0548">Nucleotidyltransferase</keyword>
<dbReference type="InterPro" id="IPR046938">
    <property type="entry name" value="DNA_clamp_sf"/>
</dbReference>
<sequence>MNFIIEQSVFHNALKKVNRAVSKSNTLPILSGLLLKGAENKNLQLVSTDLEIGIELEIGADINQTGNIVLPANELSNIIRELPAEPIHIKVNQDNYTAEIQTSNSHFKLNGFNPEEFPSLPEVEKNYNLKINSDQLKNIIDRVKFSCDKNNSQPGLTGALLSIKENEIIMVATNTYRMAYCKKDIDHEIGEEIRNIIPVNSLNELSNLLGDYEDEEVNVIIDNSHIKFYFGDLILTSRLIEGKFPNYQQVMPNDFNNLIRIEKDSLLKAVKRASLIAKLDSGVINLKFTNDKLIIESVNSEKGHAHEEVNIEMDGGEQNINIDVNYLIDVLKIISEEEVKLELIGPLNPLTVKEADNEDFIYLIMPVRPGS</sequence>
<evidence type="ECO:0000256" key="9">
    <source>
        <dbReference type="ARBA" id="ARBA00023125"/>
    </source>
</evidence>
<feature type="domain" description="DNA polymerase III beta sliding clamp N-terminal" evidence="11">
    <location>
        <begin position="1"/>
        <end position="121"/>
    </location>
</feature>
<keyword evidence="15" id="KW-1185">Reference proteome</keyword>
<dbReference type="PANTHER" id="PTHR30478">
    <property type="entry name" value="DNA POLYMERASE III SUBUNIT BETA"/>
    <property type="match status" value="1"/>
</dbReference>
<keyword evidence="7 10" id="KW-0235">DNA replication</keyword>
<evidence type="ECO:0000259" key="12">
    <source>
        <dbReference type="Pfam" id="PF02767"/>
    </source>
</evidence>
<dbReference type="Proteomes" id="UP000621436">
    <property type="component" value="Unassembled WGS sequence"/>
</dbReference>